<gene>
    <name evidence="1" type="ORF">NPIL_183361</name>
</gene>
<reference evidence="1" key="1">
    <citation type="submission" date="2020-08" db="EMBL/GenBank/DDBJ databases">
        <title>Multicomponent nature underlies the extraordinary mechanical properties of spider dragline silk.</title>
        <authorList>
            <person name="Kono N."/>
            <person name="Nakamura H."/>
            <person name="Mori M."/>
            <person name="Yoshida Y."/>
            <person name="Ohtoshi R."/>
            <person name="Malay A.D."/>
            <person name="Moran D.A.P."/>
            <person name="Tomita M."/>
            <person name="Numata K."/>
            <person name="Arakawa K."/>
        </authorList>
    </citation>
    <scope>NUCLEOTIDE SEQUENCE</scope>
</reference>
<comment type="caution">
    <text evidence="1">The sequence shown here is derived from an EMBL/GenBank/DDBJ whole genome shotgun (WGS) entry which is preliminary data.</text>
</comment>
<sequence>MNFEPNGRFVGFSKLLTVGKPSACVVFPERHILQQSPKISVGLQGDSFINRMLVCGFRCQTSVRRHCPDSLTANPEAPRGGTPLARSRRIQRWFLRRTLTCLSLTSFNY</sequence>
<keyword evidence="2" id="KW-1185">Reference proteome</keyword>
<dbReference type="AlphaFoldDB" id="A0A8X6PBI7"/>
<proteinExistence type="predicted"/>
<evidence type="ECO:0000313" key="2">
    <source>
        <dbReference type="Proteomes" id="UP000887013"/>
    </source>
</evidence>
<accession>A0A8X6PBI7</accession>
<organism evidence="1 2">
    <name type="scientific">Nephila pilipes</name>
    <name type="common">Giant wood spider</name>
    <name type="synonym">Nephila maculata</name>
    <dbReference type="NCBI Taxonomy" id="299642"/>
    <lineage>
        <taxon>Eukaryota</taxon>
        <taxon>Metazoa</taxon>
        <taxon>Ecdysozoa</taxon>
        <taxon>Arthropoda</taxon>
        <taxon>Chelicerata</taxon>
        <taxon>Arachnida</taxon>
        <taxon>Araneae</taxon>
        <taxon>Araneomorphae</taxon>
        <taxon>Entelegynae</taxon>
        <taxon>Araneoidea</taxon>
        <taxon>Nephilidae</taxon>
        <taxon>Nephila</taxon>
    </lineage>
</organism>
<dbReference type="Proteomes" id="UP000887013">
    <property type="component" value="Unassembled WGS sequence"/>
</dbReference>
<protein>
    <submittedName>
        <fullName evidence="1">Uncharacterized protein</fullName>
    </submittedName>
</protein>
<evidence type="ECO:0000313" key="1">
    <source>
        <dbReference type="EMBL" id="GFT62240.1"/>
    </source>
</evidence>
<dbReference type="EMBL" id="BMAW01114549">
    <property type="protein sequence ID" value="GFT62240.1"/>
    <property type="molecule type" value="Genomic_DNA"/>
</dbReference>
<name>A0A8X6PBI7_NEPPI</name>